<evidence type="ECO:0000313" key="2">
    <source>
        <dbReference type="Proteomes" id="UP000688137"/>
    </source>
</evidence>
<dbReference type="OMA" id="AQSFKQY"/>
<dbReference type="Proteomes" id="UP000688137">
    <property type="component" value="Unassembled WGS sequence"/>
</dbReference>
<gene>
    <name evidence="1" type="ORF">PPRIM_AZ9-3.1.T0380036</name>
</gene>
<proteinExistence type="predicted"/>
<accession>A0A8S1LGW2</accession>
<dbReference type="AlphaFoldDB" id="A0A8S1LGW2"/>
<reference evidence="1" key="1">
    <citation type="submission" date="2021-01" db="EMBL/GenBank/DDBJ databases">
        <authorList>
            <consortium name="Genoscope - CEA"/>
            <person name="William W."/>
        </authorList>
    </citation>
    <scope>NUCLEOTIDE SEQUENCE</scope>
</reference>
<keyword evidence="2" id="KW-1185">Reference proteome</keyword>
<name>A0A8S1LGW2_PARPR</name>
<dbReference type="EMBL" id="CAJJDM010000037">
    <property type="protein sequence ID" value="CAD8065711.1"/>
    <property type="molecule type" value="Genomic_DNA"/>
</dbReference>
<protein>
    <submittedName>
        <fullName evidence="1">Uncharacterized protein</fullName>
    </submittedName>
</protein>
<comment type="caution">
    <text evidence="1">The sequence shown here is derived from an EMBL/GenBank/DDBJ whole genome shotgun (WGS) entry which is preliminary data.</text>
</comment>
<sequence>MSKLQRCATAGALEAKMTHYAPDGTGRDSYVTLQNGGIWKEIQIQCVHPELGTFSKQKQWKPPAPMMVPKFRHYQSDGSGRDNYVIADEGGLAPSSKKFQRRTNFFTSLRDYEPCPPIPQQDCFRLAQTPSAQSFKQYLKTQQIATQQSDLIKRLNIPKISEDPYKRIRKLSAPFYRK</sequence>
<evidence type="ECO:0000313" key="1">
    <source>
        <dbReference type="EMBL" id="CAD8065711.1"/>
    </source>
</evidence>
<organism evidence="1 2">
    <name type="scientific">Paramecium primaurelia</name>
    <dbReference type="NCBI Taxonomy" id="5886"/>
    <lineage>
        <taxon>Eukaryota</taxon>
        <taxon>Sar</taxon>
        <taxon>Alveolata</taxon>
        <taxon>Ciliophora</taxon>
        <taxon>Intramacronucleata</taxon>
        <taxon>Oligohymenophorea</taxon>
        <taxon>Peniculida</taxon>
        <taxon>Parameciidae</taxon>
        <taxon>Paramecium</taxon>
    </lineage>
</organism>